<dbReference type="EMBL" id="LT629692">
    <property type="protein sequence ID" value="SDG36879.1"/>
    <property type="molecule type" value="Genomic_DNA"/>
</dbReference>
<keyword evidence="2" id="KW-1003">Cell membrane</keyword>
<feature type="domain" description="Phage shock protein PspC N-terminal" evidence="7">
    <location>
        <begin position="5"/>
        <end position="61"/>
    </location>
</feature>
<gene>
    <name evidence="8" type="ORF">SAMN04489810_0112</name>
</gene>
<dbReference type="PANTHER" id="PTHR33885:SF3">
    <property type="entry name" value="PHAGE SHOCK PROTEIN C"/>
    <property type="match status" value="1"/>
</dbReference>
<organism evidence="8 9">
    <name type="scientific">Microbacterium pygmaeum</name>
    <dbReference type="NCBI Taxonomy" id="370764"/>
    <lineage>
        <taxon>Bacteria</taxon>
        <taxon>Bacillati</taxon>
        <taxon>Actinomycetota</taxon>
        <taxon>Actinomycetes</taxon>
        <taxon>Micrococcales</taxon>
        <taxon>Microbacteriaceae</taxon>
        <taxon>Microbacterium</taxon>
    </lineage>
</organism>
<dbReference type="Pfam" id="PF04024">
    <property type="entry name" value="PspC"/>
    <property type="match status" value="1"/>
</dbReference>
<comment type="subcellular location">
    <subcellularLocation>
        <location evidence="1">Cell membrane</location>
        <topology evidence="1">Single-pass membrane protein</topology>
    </subcellularLocation>
</comment>
<sequence>MHMSRLERPRRQRLVAGVCSALAARYDTSVTALRIVMVLGAVFFGLSFWIYLALWILIPAEG</sequence>
<proteinExistence type="predicted"/>
<keyword evidence="5 6" id="KW-0472">Membrane</keyword>
<evidence type="ECO:0000256" key="6">
    <source>
        <dbReference type="SAM" id="Phobius"/>
    </source>
</evidence>
<evidence type="ECO:0000256" key="1">
    <source>
        <dbReference type="ARBA" id="ARBA00004162"/>
    </source>
</evidence>
<keyword evidence="4 6" id="KW-1133">Transmembrane helix</keyword>
<evidence type="ECO:0000256" key="5">
    <source>
        <dbReference type="ARBA" id="ARBA00023136"/>
    </source>
</evidence>
<dbReference type="STRING" id="370764.SAMN04489810_0112"/>
<feature type="transmembrane region" description="Helical" evidence="6">
    <location>
        <begin position="33"/>
        <end position="58"/>
    </location>
</feature>
<evidence type="ECO:0000313" key="9">
    <source>
        <dbReference type="Proteomes" id="UP000199009"/>
    </source>
</evidence>
<dbReference type="GO" id="GO:0005886">
    <property type="term" value="C:plasma membrane"/>
    <property type="evidence" value="ECO:0007669"/>
    <property type="project" value="UniProtKB-SubCell"/>
</dbReference>
<keyword evidence="3 6" id="KW-0812">Transmembrane</keyword>
<evidence type="ECO:0000256" key="2">
    <source>
        <dbReference type="ARBA" id="ARBA00022475"/>
    </source>
</evidence>
<evidence type="ECO:0000313" key="8">
    <source>
        <dbReference type="EMBL" id="SDG36879.1"/>
    </source>
</evidence>
<dbReference type="InterPro" id="IPR007168">
    <property type="entry name" value="Phageshock_PspC_N"/>
</dbReference>
<evidence type="ECO:0000259" key="7">
    <source>
        <dbReference type="Pfam" id="PF04024"/>
    </source>
</evidence>
<dbReference type="Proteomes" id="UP000199009">
    <property type="component" value="Chromosome I"/>
</dbReference>
<reference evidence="8 9" key="1">
    <citation type="submission" date="2016-10" db="EMBL/GenBank/DDBJ databases">
        <authorList>
            <person name="de Groot N.N."/>
        </authorList>
    </citation>
    <scope>NUCLEOTIDE SEQUENCE [LARGE SCALE GENOMIC DNA]</scope>
    <source>
        <strain evidence="8 9">DSM 23142</strain>
    </source>
</reference>
<dbReference type="PANTHER" id="PTHR33885">
    <property type="entry name" value="PHAGE SHOCK PROTEIN C"/>
    <property type="match status" value="1"/>
</dbReference>
<protein>
    <submittedName>
        <fullName evidence="8">Phage shock protein PspC (Stress-responsive transcriptional regulator)</fullName>
    </submittedName>
</protein>
<dbReference type="AlphaFoldDB" id="A0A1G7TQG8"/>
<name>A0A1G7TQG8_9MICO</name>
<keyword evidence="9" id="KW-1185">Reference proteome</keyword>
<evidence type="ECO:0000256" key="3">
    <source>
        <dbReference type="ARBA" id="ARBA00022692"/>
    </source>
</evidence>
<dbReference type="InterPro" id="IPR052027">
    <property type="entry name" value="PspC"/>
</dbReference>
<evidence type="ECO:0000256" key="4">
    <source>
        <dbReference type="ARBA" id="ARBA00022989"/>
    </source>
</evidence>
<accession>A0A1G7TQG8</accession>